<comment type="caution">
    <text evidence="1">The sequence shown here is derived from an EMBL/GenBank/DDBJ whole genome shotgun (WGS) entry which is preliminary data.</text>
</comment>
<dbReference type="EMBL" id="VSSQ01086123">
    <property type="protein sequence ID" value="MPN33557.1"/>
    <property type="molecule type" value="Genomic_DNA"/>
</dbReference>
<protein>
    <submittedName>
        <fullName evidence="1">Uncharacterized protein</fullName>
    </submittedName>
</protein>
<proteinExistence type="predicted"/>
<accession>A0A645H3I0</accession>
<name>A0A645H3I0_9ZZZZ</name>
<organism evidence="1">
    <name type="scientific">bioreactor metagenome</name>
    <dbReference type="NCBI Taxonomy" id="1076179"/>
    <lineage>
        <taxon>unclassified sequences</taxon>
        <taxon>metagenomes</taxon>
        <taxon>ecological metagenomes</taxon>
    </lineage>
</organism>
<sequence length="80" mass="9189">MGVDPYRVVFMQHADKAVGDAHREGHRRTRSDADHLYVIDFPQLADDFFKPRIGQYKGIASGQQYIPHPFGFADIIERCL</sequence>
<dbReference type="AlphaFoldDB" id="A0A645H3I0"/>
<reference evidence="1" key="1">
    <citation type="submission" date="2019-08" db="EMBL/GenBank/DDBJ databases">
        <authorList>
            <person name="Kucharzyk K."/>
            <person name="Murdoch R.W."/>
            <person name="Higgins S."/>
            <person name="Loffler F."/>
        </authorList>
    </citation>
    <scope>NUCLEOTIDE SEQUENCE</scope>
</reference>
<gene>
    <name evidence="1" type="ORF">SDC9_181046</name>
</gene>
<evidence type="ECO:0000313" key="1">
    <source>
        <dbReference type="EMBL" id="MPN33557.1"/>
    </source>
</evidence>